<accession>A0ABR0EV83</accession>
<organism evidence="2 3">
    <name type="scientific">Zasmidium cellare</name>
    <name type="common">Wine cellar mold</name>
    <name type="synonym">Racodium cellare</name>
    <dbReference type="NCBI Taxonomy" id="395010"/>
    <lineage>
        <taxon>Eukaryota</taxon>
        <taxon>Fungi</taxon>
        <taxon>Dikarya</taxon>
        <taxon>Ascomycota</taxon>
        <taxon>Pezizomycotina</taxon>
        <taxon>Dothideomycetes</taxon>
        <taxon>Dothideomycetidae</taxon>
        <taxon>Mycosphaerellales</taxon>
        <taxon>Mycosphaerellaceae</taxon>
        <taxon>Zasmidium</taxon>
    </lineage>
</organism>
<keyword evidence="3" id="KW-1185">Reference proteome</keyword>
<evidence type="ECO:0000259" key="1">
    <source>
        <dbReference type="Pfam" id="PF01323"/>
    </source>
</evidence>
<dbReference type="PANTHER" id="PTHR13887:SF41">
    <property type="entry name" value="THIOREDOXIN SUPERFAMILY PROTEIN"/>
    <property type="match status" value="1"/>
</dbReference>
<dbReference type="InterPro" id="IPR036249">
    <property type="entry name" value="Thioredoxin-like_sf"/>
</dbReference>
<sequence length="218" mass="24163">MGGARYVSPGGDRPHLTQLLAVIQKNGVNMLNAIRTRLERVGRENGIQFNFESKIGSTRDSHRLLNYARQHGPGWDKSLLEAIFRWHFEEGGDITSHEGLTKVATSVGLPEDEVSKLLASDENAAAVDTLASLARQKGIYSVPTIEINRKRINVEGAGDVSEFFEAIINARKLMPEEELRVELRWEKNKMDDAQLEHVLGLQDSSLPPLAPPGAIRTC</sequence>
<feature type="domain" description="DSBA-like thioredoxin" evidence="1">
    <location>
        <begin position="31"/>
        <end position="164"/>
    </location>
</feature>
<dbReference type="EMBL" id="JAXOVC010000002">
    <property type="protein sequence ID" value="KAK4505524.1"/>
    <property type="molecule type" value="Genomic_DNA"/>
</dbReference>
<gene>
    <name evidence="2" type="ORF">PRZ48_003487</name>
</gene>
<dbReference type="Gene3D" id="3.40.30.10">
    <property type="entry name" value="Glutaredoxin"/>
    <property type="match status" value="1"/>
</dbReference>
<dbReference type="Proteomes" id="UP001305779">
    <property type="component" value="Unassembled WGS sequence"/>
</dbReference>
<protein>
    <recommendedName>
        <fullName evidence="1">DSBA-like thioredoxin domain-containing protein</fullName>
    </recommendedName>
</protein>
<comment type="caution">
    <text evidence="2">The sequence shown here is derived from an EMBL/GenBank/DDBJ whole genome shotgun (WGS) entry which is preliminary data.</text>
</comment>
<dbReference type="PANTHER" id="PTHR13887">
    <property type="entry name" value="GLUTATHIONE S-TRANSFERASE KAPPA"/>
    <property type="match status" value="1"/>
</dbReference>
<evidence type="ECO:0000313" key="3">
    <source>
        <dbReference type="Proteomes" id="UP001305779"/>
    </source>
</evidence>
<dbReference type="Pfam" id="PF01323">
    <property type="entry name" value="DSBA"/>
    <property type="match status" value="1"/>
</dbReference>
<name>A0ABR0EV83_ZASCE</name>
<proteinExistence type="predicted"/>
<reference evidence="2 3" key="1">
    <citation type="journal article" date="2023" name="G3 (Bethesda)">
        <title>A chromosome-level genome assembly of Zasmidium syzygii isolated from banana leaves.</title>
        <authorList>
            <person name="van Westerhoven A.C."/>
            <person name="Mehrabi R."/>
            <person name="Talebi R."/>
            <person name="Steentjes M.B.F."/>
            <person name="Corcolon B."/>
            <person name="Chong P.A."/>
            <person name="Kema G.H.J."/>
            <person name="Seidl M.F."/>
        </authorList>
    </citation>
    <scope>NUCLEOTIDE SEQUENCE [LARGE SCALE GENOMIC DNA]</scope>
    <source>
        <strain evidence="2 3">P124</strain>
    </source>
</reference>
<dbReference type="SUPFAM" id="SSF52833">
    <property type="entry name" value="Thioredoxin-like"/>
    <property type="match status" value="1"/>
</dbReference>
<dbReference type="InterPro" id="IPR001853">
    <property type="entry name" value="DSBA-like_thioredoxin_dom"/>
</dbReference>
<evidence type="ECO:0000313" key="2">
    <source>
        <dbReference type="EMBL" id="KAK4505524.1"/>
    </source>
</evidence>